<dbReference type="InterPro" id="IPR013767">
    <property type="entry name" value="PAS_fold"/>
</dbReference>
<evidence type="ECO:0000313" key="12">
    <source>
        <dbReference type="Proteomes" id="UP001155546"/>
    </source>
</evidence>
<feature type="domain" description="PAC" evidence="8">
    <location>
        <begin position="238"/>
        <end position="290"/>
    </location>
</feature>
<organism evidence="11 12">
    <name type="scientific">Shewanella holmiensis</name>
    <dbReference type="NCBI Taxonomy" id="2952222"/>
    <lineage>
        <taxon>Bacteria</taxon>
        <taxon>Pseudomonadati</taxon>
        <taxon>Pseudomonadota</taxon>
        <taxon>Gammaproteobacteria</taxon>
        <taxon>Alteromonadales</taxon>
        <taxon>Shewanellaceae</taxon>
        <taxon>Shewanella</taxon>
    </lineage>
</organism>
<dbReference type="PROSITE" id="PS50112">
    <property type="entry name" value="PAS"/>
    <property type="match status" value="1"/>
</dbReference>
<dbReference type="PROSITE" id="PS50113">
    <property type="entry name" value="PAC"/>
    <property type="match status" value="1"/>
</dbReference>
<dbReference type="InterPro" id="IPR043128">
    <property type="entry name" value="Rev_trsase/Diguanyl_cyclase"/>
</dbReference>
<comment type="function">
    <text evidence="5">Putative oxygen sensor; modulates the activity of FixJ, a transcriptional activator of nitrogen fixation fixK gene. FixL probably acts as a kinase that phosphorylates FixJ.</text>
</comment>
<dbReference type="SMART" id="SM00052">
    <property type="entry name" value="EAL"/>
    <property type="match status" value="1"/>
</dbReference>
<dbReference type="SMART" id="SM00091">
    <property type="entry name" value="PAS"/>
    <property type="match status" value="1"/>
</dbReference>
<dbReference type="CDD" id="cd01948">
    <property type="entry name" value="EAL"/>
    <property type="match status" value="1"/>
</dbReference>
<accession>A0A9X2WNX0</accession>
<dbReference type="Gene3D" id="3.30.70.270">
    <property type="match status" value="1"/>
</dbReference>
<protein>
    <recommendedName>
        <fullName evidence="6">Sensor protein FixL</fullName>
    </recommendedName>
</protein>
<proteinExistence type="predicted"/>
<dbReference type="EMBL" id="JAMTCD010000019">
    <property type="protein sequence ID" value="MCT7942891.1"/>
    <property type="molecule type" value="Genomic_DNA"/>
</dbReference>
<dbReference type="GO" id="GO:0005524">
    <property type="term" value="F:ATP binding"/>
    <property type="evidence" value="ECO:0007669"/>
    <property type="project" value="UniProtKB-KW"/>
</dbReference>
<dbReference type="AlphaFoldDB" id="A0A9X2WNX0"/>
<dbReference type="InterPro" id="IPR000014">
    <property type="entry name" value="PAS"/>
</dbReference>
<evidence type="ECO:0000259" key="10">
    <source>
        <dbReference type="PROSITE" id="PS50887"/>
    </source>
</evidence>
<dbReference type="InterPro" id="IPR035965">
    <property type="entry name" value="PAS-like_dom_sf"/>
</dbReference>
<dbReference type="InterPro" id="IPR052155">
    <property type="entry name" value="Biofilm_reg_signaling"/>
</dbReference>
<name>A0A9X2WNX0_9GAMM</name>
<dbReference type="Pfam" id="PF00990">
    <property type="entry name" value="GGDEF"/>
    <property type="match status" value="1"/>
</dbReference>
<dbReference type="Gene3D" id="3.30.450.20">
    <property type="entry name" value="PAS domain"/>
    <property type="match status" value="2"/>
</dbReference>
<evidence type="ECO:0000256" key="3">
    <source>
        <dbReference type="ARBA" id="ARBA00022777"/>
    </source>
</evidence>
<dbReference type="GO" id="GO:0006355">
    <property type="term" value="P:regulation of DNA-templated transcription"/>
    <property type="evidence" value="ECO:0007669"/>
    <property type="project" value="InterPro"/>
</dbReference>
<dbReference type="PANTHER" id="PTHR44757">
    <property type="entry name" value="DIGUANYLATE CYCLASE DGCP"/>
    <property type="match status" value="1"/>
</dbReference>
<dbReference type="NCBIfam" id="TIGR00229">
    <property type="entry name" value="sensory_box"/>
    <property type="match status" value="2"/>
</dbReference>
<evidence type="ECO:0000259" key="7">
    <source>
        <dbReference type="PROSITE" id="PS50112"/>
    </source>
</evidence>
<keyword evidence="12" id="KW-1185">Reference proteome</keyword>
<keyword evidence="3" id="KW-0418">Kinase</keyword>
<evidence type="ECO:0000259" key="9">
    <source>
        <dbReference type="PROSITE" id="PS50883"/>
    </source>
</evidence>
<feature type="domain" description="PAS" evidence="7">
    <location>
        <begin position="291"/>
        <end position="344"/>
    </location>
</feature>
<dbReference type="PROSITE" id="PS50887">
    <property type="entry name" value="GGDEF"/>
    <property type="match status" value="1"/>
</dbReference>
<gene>
    <name evidence="11" type="ORF">NE535_13955</name>
</gene>
<dbReference type="SUPFAM" id="SSF55785">
    <property type="entry name" value="PYP-like sensor domain (PAS domain)"/>
    <property type="match status" value="2"/>
</dbReference>
<sequence>MFKYQKVFNEVSFRHIVESQETVLVKHLQELNIDLNAGILFLGVRDGKTASTIITIREQKRVNNLTYNLEGSPCEQVLNDGVCCFPKDTAKLFPDDKTLLDLKVEGYIGSSIKNEAGDPIGILVALFFKPKSELPIKLKIFDIFSNFICTYIQKCHLDYQTNSHLSLFKEVEVISKTGAWEYHIETKQVFWTDEVYSICQFSKDSKLTTKQVKCFFAEHERKRVNEVVKSVLTNGKCFEEDFEFVDAKGIEKWLKVTCKPLMNDKGRITSVYGAFEDITKEKSLLLQESERSQKLDNILNNINEAVITICRSGVIQHVNQAALSIFQYSANELIGQDISKLMPEPYAFQHHHYMQSYENTGVPKIIGVGRQLTAKRKNGDIFQIELAITQSFSLGEVQYIGVIRDISERILAQDTIYNIAYTDKLTQLKNNQWFEKECKDLLLLASIKSQCIYALMLNIDKMSQFNLQFGFEQGDRVLKQIAVNLGIAIGNDFNIYRYGGDSFVILYNKVFTKDDFLKLNLNFIKTTLLDPQNYILNVGDNDIVLTASLGAATFEPDRQSYESINHILGHALRSAKKHAPFGFHHILEEGVEEFDRFVQLHKLLKSITESEELSLAFQPQYTNTGEINSFETLIRWNSSVYGWVSPAEFIPLAEETDAIIKIGDWVLANACMAIQELMHLGLQTSVSVNISAKQIVAANFSDKLIDLVTEMKISANMLVLELTETALIVDIALVKQVMNEISKHGFRFSIDDFGTGYSSLAYLKELPISELKIDKYFIDDIEDSENDYVIVDAIIDMAHALGVNSVAEGVETKEQYEYLKRKNCNIYQGYYFSKPVDIQTWREMIAIESNSHENRPDFS</sequence>
<evidence type="ECO:0000256" key="2">
    <source>
        <dbReference type="ARBA" id="ARBA00022741"/>
    </source>
</evidence>
<evidence type="ECO:0000259" key="8">
    <source>
        <dbReference type="PROSITE" id="PS50113"/>
    </source>
</evidence>
<keyword evidence="2" id="KW-0547">Nucleotide-binding</keyword>
<dbReference type="Pfam" id="PF08447">
    <property type="entry name" value="PAS_3"/>
    <property type="match status" value="1"/>
</dbReference>
<keyword evidence="1" id="KW-0808">Transferase</keyword>
<dbReference type="Gene3D" id="3.20.20.450">
    <property type="entry name" value="EAL domain"/>
    <property type="match status" value="1"/>
</dbReference>
<dbReference type="CDD" id="cd01949">
    <property type="entry name" value="GGDEF"/>
    <property type="match status" value="1"/>
</dbReference>
<evidence type="ECO:0000256" key="5">
    <source>
        <dbReference type="ARBA" id="ARBA00059827"/>
    </source>
</evidence>
<comment type="caution">
    <text evidence="11">The sequence shown here is derived from an EMBL/GenBank/DDBJ whole genome shotgun (WGS) entry which is preliminary data.</text>
</comment>
<dbReference type="GO" id="GO:0016301">
    <property type="term" value="F:kinase activity"/>
    <property type="evidence" value="ECO:0007669"/>
    <property type="project" value="UniProtKB-KW"/>
</dbReference>
<reference evidence="11" key="1">
    <citation type="journal article" date="2023" name="Int. J. Syst. Evol. Microbiol.">
        <title>&lt;i&gt;Shewanella septentrionalis&lt;/i&gt; sp. nov. and &lt;i&gt;Shewanella holmiensis&lt;/i&gt; sp. nov., isolated from Baltic Sea water and sediments.</title>
        <authorList>
            <person name="Martin-Rodriguez A.J."/>
            <person name="Thorell K."/>
            <person name="Joffre E."/>
            <person name="Jensie-Markopoulos S."/>
            <person name="Moore E.R.B."/>
            <person name="Sjoling A."/>
        </authorList>
    </citation>
    <scope>NUCLEOTIDE SEQUENCE</scope>
    <source>
        <strain evidence="11">SP1S2-7</strain>
    </source>
</reference>
<dbReference type="SMART" id="SM00267">
    <property type="entry name" value="GGDEF"/>
    <property type="match status" value="1"/>
</dbReference>
<evidence type="ECO:0000256" key="1">
    <source>
        <dbReference type="ARBA" id="ARBA00022679"/>
    </source>
</evidence>
<dbReference type="PANTHER" id="PTHR44757:SF2">
    <property type="entry name" value="BIOFILM ARCHITECTURE MAINTENANCE PROTEIN MBAA"/>
    <property type="match status" value="1"/>
</dbReference>
<dbReference type="InterPro" id="IPR001633">
    <property type="entry name" value="EAL_dom"/>
</dbReference>
<dbReference type="InterPro" id="IPR013655">
    <property type="entry name" value="PAS_fold_3"/>
</dbReference>
<dbReference type="InterPro" id="IPR000700">
    <property type="entry name" value="PAS-assoc_C"/>
</dbReference>
<keyword evidence="4" id="KW-0067">ATP-binding</keyword>
<dbReference type="CDD" id="cd00130">
    <property type="entry name" value="PAS"/>
    <property type="match status" value="1"/>
</dbReference>
<evidence type="ECO:0000256" key="6">
    <source>
        <dbReference type="ARBA" id="ARBA00070616"/>
    </source>
</evidence>
<dbReference type="RefSeq" id="WP_261299238.1">
    <property type="nucleotide sequence ID" value="NZ_JAMTCD010000019.1"/>
</dbReference>
<dbReference type="InterPro" id="IPR029787">
    <property type="entry name" value="Nucleotide_cyclase"/>
</dbReference>
<evidence type="ECO:0000256" key="4">
    <source>
        <dbReference type="ARBA" id="ARBA00022840"/>
    </source>
</evidence>
<dbReference type="Pfam" id="PF00989">
    <property type="entry name" value="PAS"/>
    <property type="match status" value="1"/>
</dbReference>
<dbReference type="SUPFAM" id="SSF141868">
    <property type="entry name" value="EAL domain-like"/>
    <property type="match status" value="1"/>
</dbReference>
<dbReference type="InterPro" id="IPR035919">
    <property type="entry name" value="EAL_sf"/>
</dbReference>
<feature type="domain" description="GGDEF" evidence="10">
    <location>
        <begin position="450"/>
        <end position="591"/>
    </location>
</feature>
<dbReference type="PROSITE" id="PS50883">
    <property type="entry name" value="EAL"/>
    <property type="match status" value="1"/>
</dbReference>
<dbReference type="FunFam" id="3.30.450.20:FF:000060">
    <property type="entry name" value="Sensor protein FixL"/>
    <property type="match status" value="1"/>
</dbReference>
<dbReference type="Pfam" id="PF00563">
    <property type="entry name" value="EAL"/>
    <property type="match status" value="1"/>
</dbReference>
<dbReference type="InterPro" id="IPR000160">
    <property type="entry name" value="GGDEF_dom"/>
</dbReference>
<evidence type="ECO:0000313" key="11">
    <source>
        <dbReference type="EMBL" id="MCT7942891.1"/>
    </source>
</evidence>
<dbReference type="NCBIfam" id="TIGR00254">
    <property type="entry name" value="GGDEF"/>
    <property type="match status" value="1"/>
</dbReference>
<dbReference type="SUPFAM" id="SSF55073">
    <property type="entry name" value="Nucleotide cyclase"/>
    <property type="match status" value="1"/>
</dbReference>
<feature type="domain" description="EAL" evidence="9">
    <location>
        <begin position="597"/>
        <end position="849"/>
    </location>
</feature>
<dbReference type="Proteomes" id="UP001155546">
    <property type="component" value="Unassembled WGS sequence"/>
</dbReference>